<feature type="region of interest" description="Disordered" evidence="1">
    <location>
        <begin position="1"/>
        <end position="83"/>
    </location>
</feature>
<evidence type="ECO:0000313" key="4">
    <source>
        <dbReference type="Proteomes" id="UP000289323"/>
    </source>
</evidence>
<dbReference type="GO" id="GO:0005737">
    <property type="term" value="C:cytoplasm"/>
    <property type="evidence" value="ECO:0007669"/>
    <property type="project" value="TreeGrafter"/>
</dbReference>
<dbReference type="Pfam" id="PF10354">
    <property type="entry name" value="BMT5-like"/>
    <property type="match status" value="1"/>
</dbReference>
<reference evidence="3 4" key="1">
    <citation type="submission" date="2018-04" db="EMBL/GenBank/DDBJ databases">
        <authorList>
            <person name="Huttner S."/>
            <person name="Dainat J."/>
        </authorList>
    </citation>
    <scope>NUCLEOTIDE SEQUENCE [LARGE SCALE GENOMIC DNA]</scope>
</reference>
<dbReference type="AlphaFoldDB" id="A0A3S4B689"/>
<feature type="compositionally biased region" description="Low complexity" evidence="1">
    <location>
        <begin position="9"/>
        <end position="36"/>
    </location>
</feature>
<feature type="domain" description="25S rRNA (uridine-N(3))-methyltransferase BMT5-like" evidence="2">
    <location>
        <begin position="88"/>
        <end position="283"/>
    </location>
</feature>
<feature type="compositionally biased region" description="Acidic residues" evidence="1">
    <location>
        <begin position="344"/>
        <end position="357"/>
    </location>
</feature>
<dbReference type="PANTHER" id="PTHR11538">
    <property type="entry name" value="PHENYLALANYL-TRNA SYNTHETASE"/>
    <property type="match status" value="1"/>
</dbReference>
<sequence length="436" mass="46278">MAKRRGLLQHAVKAVKQQQKAAAAGAKSGPGSNPGAKPGTKAGPCQPATKKQKTTTKPGNNNNSNNKKAHQQQNQKPTIPFSPTDSILLVGEGDLSFAASLITHHHCTNVTATVLEKDFAELSAKYPHVGANVAVIESPAHPHCRLLYGIDATKLPAFTTKQQQKQQPPPPISQAQDHHPHPAPPAAAAATGAMQRIIFNFPHTGGKSTDVNRQVRRNQELLVAFFRRAQASLAPGGSIVVTLFEGEPYTLWNVRDLARHAGLAVQRSFRFAAAAYPGYAHARTLGVVRNRRGEVASRAWRGEDRPARSYVFVRKGEVEEGVVVGAGGSGRKRKRGRLEGSSSSDEESEESGEDDGGEIGAPGSEDDEGEEEEEEEGIGSSGDGEVDESEVEGEDGEEGDKLTNKPQDGSKAMDSAADEHGTDFIPGDGDASSDGD</sequence>
<protein>
    <submittedName>
        <fullName evidence="3">3c4c29fb-63f6-4c26-8b65-5feb0736d2aa</fullName>
    </submittedName>
</protein>
<evidence type="ECO:0000259" key="2">
    <source>
        <dbReference type="Pfam" id="PF10354"/>
    </source>
</evidence>
<evidence type="ECO:0000313" key="3">
    <source>
        <dbReference type="EMBL" id="SPQ22874.1"/>
    </source>
</evidence>
<accession>A0A3S4B689</accession>
<dbReference type="EMBL" id="OUUZ01000009">
    <property type="protein sequence ID" value="SPQ22874.1"/>
    <property type="molecule type" value="Genomic_DNA"/>
</dbReference>
<name>A0A3S4B689_9PEZI</name>
<feature type="compositionally biased region" description="Low complexity" evidence="1">
    <location>
        <begin position="55"/>
        <end position="76"/>
    </location>
</feature>
<dbReference type="GO" id="GO:0070475">
    <property type="term" value="P:rRNA base methylation"/>
    <property type="evidence" value="ECO:0007669"/>
    <property type="project" value="InterPro"/>
</dbReference>
<proteinExistence type="predicted"/>
<evidence type="ECO:0000256" key="1">
    <source>
        <dbReference type="SAM" id="MobiDB-lite"/>
    </source>
</evidence>
<dbReference type="PANTHER" id="PTHR11538:SF26">
    <property type="entry name" value="FERREDOXIN-FOLD ANTICODON-BINDING DOMAIN-CONTAINING PROTEIN 1"/>
    <property type="match status" value="1"/>
</dbReference>
<feature type="region of interest" description="Disordered" evidence="1">
    <location>
        <begin position="326"/>
        <end position="436"/>
    </location>
</feature>
<dbReference type="Proteomes" id="UP000289323">
    <property type="component" value="Unassembled WGS sequence"/>
</dbReference>
<dbReference type="InterPro" id="IPR019446">
    <property type="entry name" value="BMT5-like"/>
</dbReference>
<feature type="region of interest" description="Disordered" evidence="1">
    <location>
        <begin position="159"/>
        <end position="187"/>
    </location>
</feature>
<feature type="compositionally biased region" description="Acidic residues" evidence="1">
    <location>
        <begin position="364"/>
        <end position="377"/>
    </location>
</feature>
<feature type="compositionally biased region" description="Acidic residues" evidence="1">
    <location>
        <begin position="384"/>
        <end position="398"/>
    </location>
</feature>
<organism evidence="3 4">
    <name type="scientific">Thermothielavioides terrestris</name>
    <dbReference type="NCBI Taxonomy" id="2587410"/>
    <lineage>
        <taxon>Eukaryota</taxon>
        <taxon>Fungi</taxon>
        <taxon>Dikarya</taxon>
        <taxon>Ascomycota</taxon>
        <taxon>Pezizomycotina</taxon>
        <taxon>Sordariomycetes</taxon>
        <taxon>Sordariomycetidae</taxon>
        <taxon>Sordariales</taxon>
        <taxon>Chaetomiaceae</taxon>
        <taxon>Thermothielavioides</taxon>
    </lineage>
</organism>
<dbReference type="GO" id="GO:0070042">
    <property type="term" value="F:rRNA (uridine-N3-)-methyltransferase activity"/>
    <property type="evidence" value="ECO:0007669"/>
    <property type="project" value="InterPro"/>
</dbReference>
<gene>
    <name evidence="3" type="ORF">TT172_LOCUS5293</name>
</gene>